<name>X0H0Y7_FUSOX</name>
<protein>
    <submittedName>
        <fullName evidence="1">Uncharacterized protein</fullName>
    </submittedName>
</protein>
<dbReference type="HOGENOM" id="CLU_200843_0_0_1"/>
<proteinExistence type="predicted"/>
<dbReference type="EMBL" id="JH659109">
    <property type="protein sequence ID" value="EXL65761.1"/>
    <property type="molecule type" value="Genomic_DNA"/>
</dbReference>
<reference evidence="1" key="2">
    <citation type="submission" date="2012-05" db="EMBL/GenBank/DDBJ databases">
        <title>The Genome Annotation of Fusarium oxysporum PHW808.</title>
        <authorList>
            <consortium name="The Broad Institute Genomics Platform"/>
            <person name="Ma L.-J."/>
            <person name="Corby-Kistler H."/>
            <person name="Broz K."/>
            <person name="Gale L.R."/>
            <person name="Jonkers W."/>
            <person name="O'Donnell K."/>
            <person name="Ploetz R."/>
            <person name="Steinberg C."/>
            <person name="Schwartz D.C."/>
            <person name="VanEtten H."/>
            <person name="Zhou S."/>
            <person name="Young S.K."/>
            <person name="Zeng Q."/>
            <person name="Gargeya S."/>
            <person name="Fitzgerald M."/>
            <person name="Abouelleil A."/>
            <person name="Alvarado L."/>
            <person name="Chapman S.B."/>
            <person name="Gainer-Dewar J."/>
            <person name="Goldberg J."/>
            <person name="Griggs A."/>
            <person name="Gujja S."/>
            <person name="Hansen M."/>
            <person name="Howarth C."/>
            <person name="Imamovic A."/>
            <person name="Ireland A."/>
            <person name="Larimer J."/>
            <person name="McCowan C."/>
            <person name="Murphy C."/>
            <person name="Pearson M."/>
            <person name="Poon T.W."/>
            <person name="Priest M."/>
            <person name="Roberts A."/>
            <person name="Saif S."/>
            <person name="Shea T."/>
            <person name="Sykes S."/>
            <person name="Wortman J."/>
            <person name="Nusbaum C."/>
            <person name="Birren B."/>
        </authorList>
    </citation>
    <scope>NUCLEOTIDE SEQUENCE</scope>
    <source>
        <strain evidence="1">54008</strain>
    </source>
</reference>
<organism evidence="1">
    <name type="scientific">Fusarium oxysporum f. sp. conglutinans race 2 54008</name>
    <dbReference type="NCBI Taxonomy" id="1089457"/>
    <lineage>
        <taxon>Eukaryota</taxon>
        <taxon>Fungi</taxon>
        <taxon>Dikarya</taxon>
        <taxon>Ascomycota</taxon>
        <taxon>Pezizomycotina</taxon>
        <taxon>Sordariomycetes</taxon>
        <taxon>Hypocreomycetidae</taxon>
        <taxon>Hypocreales</taxon>
        <taxon>Nectriaceae</taxon>
        <taxon>Fusarium</taxon>
        <taxon>Fusarium oxysporum species complex</taxon>
    </lineage>
</organism>
<accession>X0H0Y7</accession>
<gene>
    <name evidence="1" type="ORF">FOPG_18032</name>
</gene>
<dbReference type="OrthoDB" id="5069851at2759"/>
<feature type="non-terminal residue" evidence="1">
    <location>
        <position position="1"/>
    </location>
</feature>
<dbReference type="Proteomes" id="UP000030676">
    <property type="component" value="Unassembled WGS sequence"/>
</dbReference>
<evidence type="ECO:0000313" key="1">
    <source>
        <dbReference type="EMBL" id="EXL65761.1"/>
    </source>
</evidence>
<dbReference type="AlphaFoldDB" id="X0H0Y7"/>
<reference evidence="1" key="1">
    <citation type="submission" date="2011-11" db="EMBL/GenBank/DDBJ databases">
        <title>The Genome Sequence of Fusarium oxysporum PHW808.</title>
        <authorList>
            <consortium name="The Broad Institute Genome Sequencing Platform"/>
            <person name="Ma L.-J."/>
            <person name="Gale L.R."/>
            <person name="Schwartz D.C."/>
            <person name="Zhou S."/>
            <person name="Corby-Kistler H."/>
            <person name="Young S.K."/>
            <person name="Zeng Q."/>
            <person name="Gargeya S."/>
            <person name="Fitzgerald M."/>
            <person name="Haas B."/>
            <person name="Abouelleil A."/>
            <person name="Alvarado L."/>
            <person name="Arachchi H.M."/>
            <person name="Berlin A."/>
            <person name="Brown A."/>
            <person name="Chapman S.B."/>
            <person name="Chen Z."/>
            <person name="Dunbar C."/>
            <person name="Freedman E."/>
            <person name="Gearin G."/>
            <person name="Goldberg J."/>
            <person name="Griggs A."/>
            <person name="Gujja S."/>
            <person name="Heiman D."/>
            <person name="Howarth C."/>
            <person name="Larson L."/>
            <person name="Lui A."/>
            <person name="MacDonald P.J.P."/>
            <person name="Montmayeur A."/>
            <person name="Murphy C."/>
            <person name="Neiman D."/>
            <person name="Pearson M."/>
            <person name="Priest M."/>
            <person name="Roberts A."/>
            <person name="Saif S."/>
            <person name="Shea T."/>
            <person name="Shenoy N."/>
            <person name="Sisk P."/>
            <person name="Stolte C."/>
            <person name="Sykes S."/>
            <person name="Wortman J."/>
            <person name="Nusbaum C."/>
            <person name="Birren B."/>
        </authorList>
    </citation>
    <scope>NUCLEOTIDE SEQUENCE [LARGE SCALE GENOMIC DNA]</scope>
    <source>
        <strain evidence="1">54008</strain>
    </source>
</reference>
<sequence>ILLLLWPYHQLIDKGFLNREIELLYKLEGKLLRGVNPSRREREFVKALRLGGLHDEWLKAIRWQAKKVLEKTEP</sequence>